<dbReference type="Proteomes" id="UP000465810">
    <property type="component" value="Unassembled WGS sequence"/>
</dbReference>
<sequence length="111" mass="12192">MTRHESTGRGPWLRLLSQALELAGPDAEFLRHSECPWSSATFSGTRHRILVAFNGEHALSSGEAYIAALPEHEFSISRQIVADATVVEVEHAVLPAPRMTVEAELLLLDDC</sequence>
<accession>A0A7X4GG63</accession>
<comment type="caution">
    <text evidence="1">The sequence shown here is derived from an EMBL/GenBank/DDBJ whole genome shotgun (WGS) entry which is preliminary data.</text>
</comment>
<protein>
    <submittedName>
        <fullName evidence="1">Uncharacterized protein</fullName>
    </submittedName>
</protein>
<organism evidence="1 2">
    <name type="scientific">Novosphingobium silvae</name>
    <dbReference type="NCBI Taxonomy" id="2692619"/>
    <lineage>
        <taxon>Bacteria</taxon>
        <taxon>Pseudomonadati</taxon>
        <taxon>Pseudomonadota</taxon>
        <taxon>Alphaproteobacteria</taxon>
        <taxon>Sphingomonadales</taxon>
        <taxon>Sphingomonadaceae</taxon>
        <taxon>Novosphingobium</taxon>
    </lineage>
</organism>
<dbReference type="EMBL" id="WVTD01000005">
    <property type="protein sequence ID" value="MYL98022.1"/>
    <property type="molecule type" value="Genomic_DNA"/>
</dbReference>
<evidence type="ECO:0000313" key="2">
    <source>
        <dbReference type="Proteomes" id="UP000465810"/>
    </source>
</evidence>
<evidence type="ECO:0000313" key="1">
    <source>
        <dbReference type="EMBL" id="MYL98022.1"/>
    </source>
</evidence>
<proteinExistence type="predicted"/>
<dbReference type="AlphaFoldDB" id="A0A7X4GG63"/>
<keyword evidence="2" id="KW-1185">Reference proteome</keyword>
<gene>
    <name evidence="1" type="ORF">GR702_09580</name>
</gene>
<name>A0A7X4GG63_9SPHN</name>
<reference evidence="1 2" key="1">
    <citation type="submission" date="2019-12" db="EMBL/GenBank/DDBJ databases">
        <authorList>
            <person name="Feng G."/>
            <person name="Zhu H."/>
        </authorList>
    </citation>
    <scope>NUCLEOTIDE SEQUENCE [LARGE SCALE GENOMIC DNA]</scope>
    <source>
        <strain evidence="1 2">FGD1</strain>
    </source>
</reference>